<evidence type="ECO:0000313" key="3">
    <source>
        <dbReference type="Proteomes" id="UP000487649"/>
    </source>
</evidence>
<dbReference type="EMBL" id="WMQE01000041">
    <property type="protein sequence ID" value="MTK22524.1"/>
    <property type="molecule type" value="Genomic_DNA"/>
</dbReference>
<keyword evidence="1" id="KW-0175">Coiled coil</keyword>
<reference evidence="2 3" key="1">
    <citation type="journal article" date="2019" name="Nat. Med.">
        <title>A library of human gut bacterial isolates paired with longitudinal multiomics data enables mechanistic microbiome research.</title>
        <authorList>
            <person name="Poyet M."/>
            <person name="Groussin M."/>
            <person name="Gibbons S.M."/>
            <person name="Avila-Pacheco J."/>
            <person name="Jiang X."/>
            <person name="Kearney S.M."/>
            <person name="Perrotta A.R."/>
            <person name="Berdy B."/>
            <person name="Zhao S."/>
            <person name="Lieberman T.D."/>
            <person name="Swanson P.K."/>
            <person name="Smith M."/>
            <person name="Roesemann S."/>
            <person name="Alexander J.E."/>
            <person name="Rich S.A."/>
            <person name="Livny J."/>
            <person name="Vlamakis H."/>
            <person name="Clish C."/>
            <person name="Bullock K."/>
            <person name="Deik A."/>
            <person name="Scott J."/>
            <person name="Pierce K.A."/>
            <person name="Xavier R.J."/>
            <person name="Alm E.J."/>
        </authorList>
    </citation>
    <scope>NUCLEOTIDE SEQUENCE [LARGE SCALE GENOMIC DNA]</scope>
    <source>
        <strain evidence="2 3">BIOML-A198</strain>
    </source>
</reference>
<gene>
    <name evidence="2" type="ORF">GMA92_13995</name>
</gene>
<organism evidence="2 3">
    <name type="scientific">Turicibacter sanguinis</name>
    <dbReference type="NCBI Taxonomy" id="154288"/>
    <lineage>
        <taxon>Bacteria</taxon>
        <taxon>Bacillati</taxon>
        <taxon>Bacillota</taxon>
        <taxon>Erysipelotrichia</taxon>
        <taxon>Erysipelotrichales</taxon>
        <taxon>Turicibacteraceae</taxon>
        <taxon>Turicibacter</taxon>
    </lineage>
</organism>
<sequence length="138" mass="16289">MKSVTVEEILLEYRRAKREVAIYTTELRSLEELTFIKITKYEPSGGVSLEQEERYWKWMNEKDELRMKLALAKRKVARVEKALEIISESHPHECNAMLLYHCHNKGISYIAHQIGYSRNVIKNKIKVGEEELIKLLKI</sequence>
<protein>
    <submittedName>
        <fullName evidence="2">Uncharacterized protein</fullName>
    </submittedName>
</protein>
<proteinExistence type="predicted"/>
<accession>A0A9X4XFW5</accession>
<evidence type="ECO:0000313" key="2">
    <source>
        <dbReference type="EMBL" id="MTK22524.1"/>
    </source>
</evidence>
<feature type="coiled-coil region" evidence="1">
    <location>
        <begin position="6"/>
        <end position="33"/>
    </location>
</feature>
<comment type="caution">
    <text evidence="2">The sequence shown here is derived from an EMBL/GenBank/DDBJ whole genome shotgun (WGS) entry which is preliminary data.</text>
</comment>
<name>A0A9X4XFW5_9FIRM</name>
<dbReference type="AlphaFoldDB" id="A0A9X4XFW5"/>
<dbReference type="Proteomes" id="UP000487649">
    <property type="component" value="Unassembled WGS sequence"/>
</dbReference>
<evidence type="ECO:0000256" key="1">
    <source>
        <dbReference type="SAM" id="Coils"/>
    </source>
</evidence>